<dbReference type="Proteomes" id="UP000245449">
    <property type="component" value="Unassembled WGS sequence"/>
</dbReference>
<proteinExistence type="predicted"/>
<evidence type="ECO:0000256" key="1">
    <source>
        <dbReference type="ARBA" id="ARBA00022729"/>
    </source>
</evidence>
<organism evidence="4 5">
    <name type="scientific">Flavobacterium psychrotolerans</name>
    <dbReference type="NCBI Taxonomy" id="2169410"/>
    <lineage>
        <taxon>Bacteria</taxon>
        <taxon>Pseudomonadati</taxon>
        <taxon>Bacteroidota</taxon>
        <taxon>Flavobacteriia</taxon>
        <taxon>Flavobacteriales</taxon>
        <taxon>Flavobacteriaceae</taxon>
        <taxon>Flavobacterium</taxon>
    </lineage>
</organism>
<feature type="signal peptide" evidence="2">
    <location>
        <begin position="1"/>
        <end position="20"/>
    </location>
</feature>
<keyword evidence="5" id="KW-1185">Reference proteome</keyword>
<reference evidence="4 5" key="1">
    <citation type="submission" date="2018-04" db="EMBL/GenBank/DDBJ databases">
        <title>Flavobacterium sp. nov., isolated from glacier ice.</title>
        <authorList>
            <person name="Liu Q."/>
            <person name="Xin Y.-H."/>
        </authorList>
    </citation>
    <scope>NUCLEOTIDE SEQUENCE [LARGE SCALE GENOMIC DNA]</scope>
    <source>
        <strain evidence="4 5">RB1R5</strain>
    </source>
</reference>
<protein>
    <recommendedName>
        <fullName evidence="3">Secretion system C-terminal sorting domain-containing protein</fullName>
    </recommendedName>
</protein>
<feature type="domain" description="Secretion system C-terminal sorting" evidence="3">
    <location>
        <begin position="326"/>
        <end position="393"/>
    </location>
</feature>
<evidence type="ECO:0000313" key="5">
    <source>
        <dbReference type="Proteomes" id="UP000245449"/>
    </source>
</evidence>
<dbReference type="RefSeq" id="WP_116723563.1">
    <property type="nucleotide sequence ID" value="NZ_QCZI01000001.1"/>
</dbReference>
<keyword evidence="1 2" id="KW-0732">Signal</keyword>
<evidence type="ECO:0000256" key="2">
    <source>
        <dbReference type="SAM" id="SignalP"/>
    </source>
</evidence>
<dbReference type="GO" id="GO:0019867">
    <property type="term" value="C:outer membrane"/>
    <property type="evidence" value="ECO:0007669"/>
    <property type="project" value="InterPro"/>
</dbReference>
<dbReference type="EMBL" id="QCZI01000001">
    <property type="protein sequence ID" value="PWA07417.1"/>
    <property type="molecule type" value="Genomic_DNA"/>
</dbReference>
<dbReference type="Gene3D" id="2.60.40.3620">
    <property type="match status" value="1"/>
</dbReference>
<accession>A0A2U1JQG4</accession>
<feature type="chain" id="PRO_5015402015" description="Secretion system C-terminal sorting domain-containing protein" evidence="2">
    <location>
        <begin position="21"/>
        <end position="396"/>
    </location>
</feature>
<dbReference type="InterPro" id="IPR026444">
    <property type="entry name" value="Secre_tail"/>
</dbReference>
<gene>
    <name evidence="4" type="ORF">DB895_01485</name>
</gene>
<name>A0A2U1JQG4_9FLAO</name>
<comment type="caution">
    <text evidence="4">The sequence shown here is derived from an EMBL/GenBank/DDBJ whole genome shotgun (WGS) entry which is preliminary data.</text>
</comment>
<sequence length="396" mass="42148">MKTKLLYFIICIFTTIATNAQSIAVVGVATVIKGVGDGSDGWPDSDPSTPDTHIMTTQDNITFTLTGLELKSGGLKFRQDGDWTINWGGALFPTGTGIRDGANIPVIAGTYDLTFNILTGEYSFSGGPEIFIVKILGTAVTPPEGVSMATEDGETYKLTGTFTDGTAQFEINGGITGGSTFPSGTTTLNTNFIPVTAGIWAVSFNITTGQYHFIYPTISITGTGVGGWGVDIDLETIDGINYTKNGIEITPSGIPASTELKFRQDHAWTVGWAEAAWPTGTGTSIGANIPAETGTYDITFNIITGEYAFSKLLSTKEFGFSNFKAYPNPTQNNWNFTSANERIESIKIVDVLGKNVMTVSPKTNTANVDASNLTSGMYFAQIATAKAIETIKLIKN</sequence>
<dbReference type="GO" id="GO:2001070">
    <property type="term" value="F:starch binding"/>
    <property type="evidence" value="ECO:0007669"/>
    <property type="project" value="InterPro"/>
</dbReference>
<evidence type="ECO:0000259" key="3">
    <source>
        <dbReference type="Pfam" id="PF18962"/>
    </source>
</evidence>
<dbReference type="Pfam" id="PF18962">
    <property type="entry name" value="Por_Secre_tail"/>
    <property type="match status" value="1"/>
</dbReference>
<dbReference type="OrthoDB" id="975117at2"/>
<evidence type="ECO:0000313" key="4">
    <source>
        <dbReference type="EMBL" id="PWA07417.1"/>
    </source>
</evidence>
<dbReference type="AlphaFoldDB" id="A0A2U1JQG4"/>
<dbReference type="NCBIfam" id="TIGR04183">
    <property type="entry name" value="Por_Secre_tail"/>
    <property type="match status" value="1"/>
</dbReference>